<evidence type="ECO:0000313" key="2">
    <source>
        <dbReference type="Proteomes" id="UP001341840"/>
    </source>
</evidence>
<dbReference type="EMBL" id="JASCZI010002218">
    <property type="protein sequence ID" value="MED6115974.1"/>
    <property type="molecule type" value="Genomic_DNA"/>
</dbReference>
<reference evidence="1 2" key="1">
    <citation type="journal article" date="2023" name="Plants (Basel)">
        <title>Bridging the Gap: Combining Genomics and Transcriptomics Approaches to Understand Stylosanthes scabra, an Orphan Legume from the Brazilian Caatinga.</title>
        <authorList>
            <person name="Ferreira-Neto J.R.C."/>
            <person name="da Silva M.D."/>
            <person name="Binneck E."/>
            <person name="de Melo N.F."/>
            <person name="da Silva R.H."/>
            <person name="de Melo A.L.T.M."/>
            <person name="Pandolfi V."/>
            <person name="Bustamante F.O."/>
            <person name="Brasileiro-Vidal A.C."/>
            <person name="Benko-Iseppon A.M."/>
        </authorList>
    </citation>
    <scope>NUCLEOTIDE SEQUENCE [LARGE SCALE GENOMIC DNA]</scope>
    <source>
        <tissue evidence="1">Leaves</tissue>
    </source>
</reference>
<accession>A0ABU6QV64</accession>
<protein>
    <submittedName>
        <fullName evidence="1">Uncharacterized protein</fullName>
    </submittedName>
</protein>
<keyword evidence="2" id="KW-1185">Reference proteome</keyword>
<dbReference type="Proteomes" id="UP001341840">
    <property type="component" value="Unassembled WGS sequence"/>
</dbReference>
<comment type="caution">
    <text evidence="1">The sequence shown here is derived from an EMBL/GenBank/DDBJ whole genome shotgun (WGS) entry which is preliminary data.</text>
</comment>
<organism evidence="1 2">
    <name type="scientific">Stylosanthes scabra</name>
    <dbReference type="NCBI Taxonomy" id="79078"/>
    <lineage>
        <taxon>Eukaryota</taxon>
        <taxon>Viridiplantae</taxon>
        <taxon>Streptophyta</taxon>
        <taxon>Embryophyta</taxon>
        <taxon>Tracheophyta</taxon>
        <taxon>Spermatophyta</taxon>
        <taxon>Magnoliopsida</taxon>
        <taxon>eudicotyledons</taxon>
        <taxon>Gunneridae</taxon>
        <taxon>Pentapetalae</taxon>
        <taxon>rosids</taxon>
        <taxon>fabids</taxon>
        <taxon>Fabales</taxon>
        <taxon>Fabaceae</taxon>
        <taxon>Papilionoideae</taxon>
        <taxon>50 kb inversion clade</taxon>
        <taxon>dalbergioids sensu lato</taxon>
        <taxon>Dalbergieae</taxon>
        <taxon>Pterocarpus clade</taxon>
        <taxon>Stylosanthes</taxon>
    </lineage>
</organism>
<gene>
    <name evidence="1" type="ORF">PIB30_095814</name>
</gene>
<evidence type="ECO:0000313" key="1">
    <source>
        <dbReference type="EMBL" id="MED6115974.1"/>
    </source>
</evidence>
<sequence>MSRRKTPAVKLTSAPCKVPPPLSQVLLRRWFTNKENWEEFQNFYSKMPILKPRYLSEGLQLEDKYPVFWRCKVIWLVQVLMRQIFSRFATIRQVHRIK</sequence>
<name>A0ABU6QV64_9FABA</name>
<proteinExistence type="predicted"/>